<dbReference type="InterPro" id="IPR002110">
    <property type="entry name" value="Ankyrin_rpt"/>
</dbReference>
<dbReference type="EMBL" id="JAFEKC020000021">
    <property type="protein sequence ID" value="KAK0508381.1"/>
    <property type="molecule type" value="Genomic_DNA"/>
</dbReference>
<dbReference type="InterPro" id="IPR036770">
    <property type="entry name" value="Ankyrin_rpt-contain_sf"/>
</dbReference>
<dbReference type="PROSITE" id="PS50088">
    <property type="entry name" value="ANK_REPEAT"/>
    <property type="match status" value="13"/>
</dbReference>
<feature type="repeat" description="ANK" evidence="3">
    <location>
        <begin position="820"/>
        <end position="848"/>
    </location>
</feature>
<dbReference type="PRINTS" id="PR01415">
    <property type="entry name" value="ANKYRIN"/>
</dbReference>
<dbReference type="Pfam" id="PF00023">
    <property type="entry name" value="Ank"/>
    <property type="match status" value="2"/>
</dbReference>
<gene>
    <name evidence="5" type="ORF">JMJ35_009465</name>
</gene>
<dbReference type="AlphaFoldDB" id="A0AA39QU08"/>
<feature type="repeat" description="ANK" evidence="3">
    <location>
        <begin position="779"/>
        <end position="811"/>
    </location>
</feature>
<evidence type="ECO:0000259" key="4">
    <source>
        <dbReference type="Pfam" id="PF14420"/>
    </source>
</evidence>
<feature type="repeat" description="ANK" evidence="3">
    <location>
        <begin position="855"/>
        <end position="881"/>
    </location>
</feature>
<accession>A0AA39QU08</accession>
<keyword evidence="6" id="KW-1185">Reference proteome</keyword>
<name>A0AA39QU08_9LECA</name>
<evidence type="ECO:0000256" key="3">
    <source>
        <dbReference type="PROSITE-ProRule" id="PRU00023"/>
    </source>
</evidence>
<evidence type="ECO:0000256" key="2">
    <source>
        <dbReference type="ARBA" id="ARBA00023043"/>
    </source>
</evidence>
<evidence type="ECO:0000256" key="1">
    <source>
        <dbReference type="ARBA" id="ARBA00022737"/>
    </source>
</evidence>
<feature type="repeat" description="ANK" evidence="3">
    <location>
        <begin position="543"/>
        <end position="575"/>
    </location>
</feature>
<keyword evidence="1" id="KW-0677">Repeat</keyword>
<dbReference type="Proteomes" id="UP001166286">
    <property type="component" value="Unassembled WGS sequence"/>
</dbReference>
<dbReference type="Pfam" id="PF14420">
    <property type="entry name" value="Clr5"/>
    <property type="match status" value="1"/>
</dbReference>
<feature type="repeat" description="ANK" evidence="3">
    <location>
        <begin position="1018"/>
        <end position="1050"/>
    </location>
</feature>
<protein>
    <recommendedName>
        <fullName evidence="4">Clr5 domain-containing protein</fullName>
    </recommendedName>
</protein>
<dbReference type="GO" id="GO:0005737">
    <property type="term" value="C:cytoplasm"/>
    <property type="evidence" value="ECO:0007669"/>
    <property type="project" value="TreeGrafter"/>
</dbReference>
<dbReference type="PANTHER" id="PTHR24198">
    <property type="entry name" value="ANKYRIN REPEAT AND PROTEIN KINASE DOMAIN-CONTAINING PROTEIN"/>
    <property type="match status" value="1"/>
</dbReference>
<dbReference type="Pfam" id="PF12796">
    <property type="entry name" value="Ank_2"/>
    <property type="match status" value="6"/>
</dbReference>
<proteinExistence type="predicted"/>
<feature type="repeat" description="ANK" evidence="3">
    <location>
        <begin position="578"/>
        <end position="610"/>
    </location>
</feature>
<dbReference type="SUPFAM" id="SSF48403">
    <property type="entry name" value="Ankyrin repeat"/>
    <property type="match status" value="2"/>
</dbReference>
<organism evidence="5 6">
    <name type="scientific">Cladonia borealis</name>
    <dbReference type="NCBI Taxonomy" id="184061"/>
    <lineage>
        <taxon>Eukaryota</taxon>
        <taxon>Fungi</taxon>
        <taxon>Dikarya</taxon>
        <taxon>Ascomycota</taxon>
        <taxon>Pezizomycotina</taxon>
        <taxon>Lecanoromycetes</taxon>
        <taxon>OSLEUM clade</taxon>
        <taxon>Lecanoromycetidae</taxon>
        <taxon>Lecanorales</taxon>
        <taxon>Lecanorineae</taxon>
        <taxon>Cladoniaceae</taxon>
        <taxon>Cladonia</taxon>
    </lineage>
</organism>
<dbReference type="Gene3D" id="1.25.40.20">
    <property type="entry name" value="Ankyrin repeat-containing domain"/>
    <property type="match status" value="4"/>
</dbReference>
<sequence length="1117" mass="122114">MTGPPKISQADWDKHKAYLYDSYITRDKTLSQVIQQAENEQGFRPSDASKAQYIRQFKKWKLEKNLRGDQWKKIAKVVRNRKTYGKDSEILIKDGRVSDRRLRKEMSRYRRDDCSDLSLDDMDGIIIGTPQGEAVQAINYLQIPWFRFQTLIEPYFDEMRRRDSGLALSNPSVSLASDTMQIEPPTEALRLLAGCTSTSNDAYDVFEALNCDLEDITIEKRDHERADNLVQRRGPFKLEQMSLFIRYFVYLSSNNLLDNERIDKLVKWMVESKTQWVLDLLLDLRTPTTEIFGCTIFVSAAKLGEIDLVRSLIARGIDVDASAGPVMRRTALEQAVFFQHPRIVKLLLSAGADPKTQFNSESWLLDATLKGPHILEILEMLFNEGADVNAVHDWETNDRGLLLTNAVEDGDHKIIRFLLDAGANIDAFDGSFGTALHRAVFNDDVESVQILIDAGADMEATAKDLAYENEYYNFLLRTPIQQASLEGNAEIVQVLVNEGADVNAFGWDGYDDLDAWEEYRRHQWKATIRLRTPTGAHVDLKGFGDTPFQMAAALDEAKIMQILRTHGADVNAPATDEGGKTALQAAVRAGNYELVRNLLVSGSDINAAASLSEGRTALQAAAESGNGDLAKFLIEAGADVNADASPESGRTSLQAAVEHGHVEMVSMLLNEGADVNGSAATISGGLTALQAAFQAGTKIFDDGDEESDIKDNDEEPDVWTIEQSRNTILQALFDAGADISAPSSPQGGMTPIVGAVKTGRPDLVRWCLLRGADPNIPAGGTTALGAAAMWGSADLVNLLIEAGADVNAYCEMKYRVHKGTLWTALHVAARTGTIEIANLLLEAGAEINMPLPSSSSQTALQFAIADSSITMVQFLLNKGADPCVWPAELPMNSKRILHTFVHMEILNALAVAGADFNRIVEVYVLSFTREVMRKLLDSGLLIHWTAEQKSHLLQVSIKCGYTDLIQEMLDAGADVNTPAAHYFGRTALQQATVKGYTDVVTLLLSCGADVNAPAGHQGGITALQGAVMNGNLKIVLTLLQAGAEINAPPAVESGRTALQAAAEHGRLDIVSLLLENDHDTKGMELRCEGAAVLAEREGHKVIARILREHKAGQGSTE</sequence>
<comment type="caution">
    <text evidence="5">The sequence shown here is derived from an EMBL/GenBank/DDBJ whole genome shotgun (WGS) entry which is preliminary data.</text>
</comment>
<feature type="repeat" description="ANK" evidence="3">
    <location>
        <begin position="398"/>
        <end position="430"/>
    </location>
</feature>
<dbReference type="PROSITE" id="PS50297">
    <property type="entry name" value="ANK_REP_REGION"/>
    <property type="match status" value="12"/>
</dbReference>
<feature type="repeat" description="ANK" evidence="3">
    <location>
        <begin position="648"/>
        <end position="680"/>
    </location>
</feature>
<evidence type="ECO:0000313" key="5">
    <source>
        <dbReference type="EMBL" id="KAK0508381.1"/>
    </source>
</evidence>
<dbReference type="SMART" id="SM00248">
    <property type="entry name" value="ANK"/>
    <property type="match status" value="17"/>
</dbReference>
<feature type="repeat" description="ANK" evidence="3">
    <location>
        <begin position="1053"/>
        <end position="1085"/>
    </location>
</feature>
<dbReference type="InterPro" id="IPR025676">
    <property type="entry name" value="Clr5_dom"/>
</dbReference>
<feature type="repeat" description="ANK" evidence="3">
    <location>
        <begin position="983"/>
        <end position="1015"/>
    </location>
</feature>
<feature type="domain" description="Clr5" evidence="4">
    <location>
        <begin position="9"/>
        <end position="64"/>
    </location>
</feature>
<reference evidence="5" key="1">
    <citation type="submission" date="2023-03" db="EMBL/GenBank/DDBJ databases">
        <title>Complete genome of Cladonia borealis.</title>
        <authorList>
            <person name="Park H."/>
        </authorList>
    </citation>
    <scope>NUCLEOTIDE SEQUENCE</scope>
    <source>
        <strain evidence="5">ANT050790</strain>
    </source>
</reference>
<feature type="repeat" description="ANK" evidence="3">
    <location>
        <begin position="613"/>
        <end position="645"/>
    </location>
</feature>
<feature type="repeat" description="ANK" evidence="3">
    <location>
        <begin position="475"/>
        <end position="507"/>
    </location>
</feature>
<feature type="repeat" description="ANK" evidence="3">
    <location>
        <begin position="431"/>
        <end position="463"/>
    </location>
</feature>
<keyword evidence="2 3" id="KW-0040">ANK repeat</keyword>
<evidence type="ECO:0000313" key="6">
    <source>
        <dbReference type="Proteomes" id="UP001166286"/>
    </source>
</evidence>
<dbReference type="PANTHER" id="PTHR24198:SF165">
    <property type="entry name" value="ANKYRIN REPEAT-CONTAINING PROTEIN-RELATED"/>
    <property type="match status" value="1"/>
</dbReference>